<sequence length="687" mass="78782">MALLWCVMSLYFYGILQSDASERCDDWGLDTMRQIQVFEDEPARIKCPLFEHFLKYNYSTAHSAGLTLIWYWTRQDRDLEEPINFRLPENRISKEKDVLWFRPTLLNDTGNYTCMLRNTTYCSKVAFPLEVVQKDSCFNSPMKLPVHRLYIEYGIQRITCPNIDGYFPPKVKPTVTWYMGCEKIFDFNNVIPEGMNLSFLIALISNNGNYTCVVTYPENGRTFHLTRTLTVKVVGSPKDAMPPKIHSPTDHVVYEKEPGEELLIPCTVYFSFLIDSRNEVWWTIDGKKPDDIPIDVTINESISHSRTEDETRTQILSIKKVTPEDLKRSYVCHARNAKGIVEKAAIVKQKVPAPRYTVELACGFGATVLLVVILIVVYHVYWLEMVLFYRAHFGTDETILDGKEYDIYVSYARNAEEEEFVLLTLRGVLENEFGYKLCIFDRDSLPGGNTVEAVFDFIQRSRRMIVVLSPDYVTEKSISMLEFKLGVMCQNSIATKLIVVEYRPLEHPHPSILQLKESVSFVSWKGEKSKHSGSKFWKALRLALPLRSLSASSGWNESCSSQSDISLEHVQRRRSRLKENPELQSSESAVGAPSTPGTMSKHRGKPSAACRCCVTYCEGESHLRNKSRAEIHNQPQWETHLCKPVPQESETQWIQNGTRLEPPVPQISALALHHFTDLSNNNDFYIL</sequence>
<dbReference type="CDD" id="cd20993">
    <property type="entry name" value="Ig2_IL-1RAP_like"/>
    <property type="match status" value="1"/>
</dbReference>
<keyword evidence="12" id="KW-0325">Glycoprotein</keyword>
<keyword evidence="7 19" id="KW-1133">Transmembrane helix</keyword>
<dbReference type="PANTHER" id="PTHR11890">
    <property type="entry name" value="INTERLEUKIN-1 RECEPTOR FAMILY MEMBER"/>
    <property type="match status" value="1"/>
</dbReference>
<feature type="domain" description="TIR" evidence="21">
    <location>
        <begin position="403"/>
        <end position="544"/>
    </location>
</feature>
<evidence type="ECO:0000256" key="18">
    <source>
        <dbReference type="SAM" id="MobiDB-lite"/>
    </source>
</evidence>
<feature type="region of interest" description="Disordered" evidence="18">
    <location>
        <begin position="566"/>
        <end position="605"/>
    </location>
</feature>
<dbReference type="InterPro" id="IPR036179">
    <property type="entry name" value="Ig-like_dom_sf"/>
</dbReference>
<keyword evidence="4 20" id="KW-0732">Signal</keyword>
<dbReference type="PROSITE" id="PS50104">
    <property type="entry name" value="TIR"/>
    <property type="match status" value="1"/>
</dbReference>
<comment type="similarity">
    <text evidence="2">Belongs to the interleukin-1 receptor family.</text>
</comment>
<keyword evidence="5" id="KW-0677">Repeat</keyword>
<dbReference type="Pfam" id="PF18452">
    <property type="entry name" value="Ig_6"/>
    <property type="match status" value="1"/>
</dbReference>
<dbReference type="PROSITE" id="PS50835">
    <property type="entry name" value="IG_LIKE"/>
    <property type="match status" value="2"/>
</dbReference>
<dbReference type="GO" id="GO:0006954">
    <property type="term" value="P:inflammatory response"/>
    <property type="evidence" value="ECO:0007669"/>
    <property type="project" value="UniProtKB-KW"/>
</dbReference>
<name>A0A1U7UMS2_CARSF</name>
<reference evidence="24" key="1">
    <citation type="submission" date="2025-08" db="UniProtKB">
        <authorList>
            <consortium name="RefSeq"/>
        </authorList>
    </citation>
    <scope>IDENTIFICATION</scope>
</reference>
<keyword evidence="23" id="KW-1185">Reference proteome</keyword>
<evidence type="ECO:0000256" key="5">
    <source>
        <dbReference type="ARBA" id="ARBA00022737"/>
    </source>
</evidence>
<evidence type="ECO:0000313" key="23">
    <source>
        <dbReference type="Proteomes" id="UP000189704"/>
    </source>
</evidence>
<feature type="signal peptide" evidence="20">
    <location>
        <begin position="1"/>
        <end position="18"/>
    </location>
</feature>
<evidence type="ECO:0000256" key="16">
    <source>
        <dbReference type="ARBA" id="ARBA00055934"/>
    </source>
</evidence>
<evidence type="ECO:0000256" key="4">
    <source>
        <dbReference type="ARBA" id="ARBA00022729"/>
    </source>
</evidence>
<dbReference type="GeneID" id="103270923"/>
<evidence type="ECO:0000256" key="11">
    <source>
        <dbReference type="ARBA" id="ARBA00023170"/>
    </source>
</evidence>
<evidence type="ECO:0000256" key="13">
    <source>
        <dbReference type="ARBA" id="ARBA00023198"/>
    </source>
</evidence>
<dbReference type="AlphaFoldDB" id="A0A1U7UMS2"/>
<feature type="domain" description="Ig-like" evidence="22">
    <location>
        <begin position="141"/>
        <end position="230"/>
    </location>
</feature>
<evidence type="ECO:0000256" key="3">
    <source>
        <dbReference type="ARBA" id="ARBA00022692"/>
    </source>
</evidence>
<dbReference type="InterPro" id="IPR035897">
    <property type="entry name" value="Toll_tir_struct_dom_sf"/>
</dbReference>
<dbReference type="STRING" id="1868482.ENSTSYP00000023837"/>
<dbReference type="InterPro" id="IPR003599">
    <property type="entry name" value="Ig_sub"/>
</dbReference>
<comment type="function">
    <text evidence="16">Associates with secreted ligand-bound IL1R2 and increases the affinity of secreted IL1R2 for IL1B; this complex formation may be the dominant mechanism for neutralization of IL1B by secreted/soluble receptors. Enhances the ability of secreted IL1R1 to inhibit IL-33 signaling.</text>
</comment>
<dbReference type="FunFam" id="2.60.40.10:FF:000634">
    <property type="entry name" value="Interleukin 1 receptor accessory protein"/>
    <property type="match status" value="1"/>
</dbReference>
<dbReference type="SUPFAM" id="SSF52200">
    <property type="entry name" value="Toll/Interleukin receptor TIR domain"/>
    <property type="match status" value="1"/>
</dbReference>
<dbReference type="GO" id="GO:0070498">
    <property type="term" value="P:interleukin-1-mediated signaling pathway"/>
    <property type="evidence" value="ECO:0007669"/>
    <property type="project" value="Ensembl"/>
</dbReference>
<accession>A0A1U7UMS2</accession>
<evidence type="ECO:0000256" key="7">
    <source>
        <dbReference type="ARBA" id="ARBA00022989"/>
    </source>
</evidence>
<dbReference type="Gene3D" id="2.60.40.10">
    <property type="entry name" value="Immunoglobulins"/>
    <property type="match status" value="3"/>
</dbReference>
<evidence type="ECO:0000256" key="1">
    <source>
        <dbReference type="ARBA" id="ARBA00004479"/>
    </source>
</evidence>
<evidence type="ECO:0000313" key="24">
    <source>
        <dbReference type="RefSeq" id="XP_008066612.1"/>
    </source>
</evidence>
<dbReference type="PANTHER" id="PTHR11890:SF20">
    <property type="entry name" value="INTERLEUKIN-1 RECEPTOR ACCESSORY PROTEIN"/>
    <property type="match status" value="1"/>
</dbReference>
<dbReference type="Pfam" id="PF01582">
    <property type="entry name" value="TIR"/>
    <property type="match status" value="1"/>
</dbReference>
<keyword evidence="6" id="KW-0378">Hydrolase</keyword>
<dbReference type="Gene3D" id="3.40.50.10140">
    <property type="entry name" value="Toll/interleukin-1 receptor homology (TIR) domain"/>
    <property type="match status" value="1"/>
</dbReference>
<keyword evidence="13" id="KW-0395">Inflammatory response</keyword>
<dbReference type="InterPro" id="IPR000157">
    <property type="entry name" value="TIR_dom"/>
</dbReference>
<feature type="domain" description="Ig-like" evidence="22">
    <location>
        <begin position="243"/>
        <end position="348"/>
    </location>
</feature>
<dbReference type="PRINTS" id="PR01536">
    <property type="entry name" value="INTRLKN1R12F"/>
</dbReference>
<dbReference type="KEGG" id="csyr:103270923"/>
<evidence type="ECO:0000256" key="2">
    <source>
        <dbReference type="ARBA" id="ARBA00009752"/>
    </source>
</evidence>
<dbReference type="InterPro" id="IPR007110">
    <property type="entry name" value="Ig-like_dom"/>
</dbReference>
<keyword evidence="14" id="KW-0393">Immunoglobulin domain</keyword>
<evidence type="ECO:0000256" key="8">
    <source>
        <dbReference type="ARBA" id="ARBA00023027"/>
    </source>
</evidence>
<dbReference type="CDD" id="cd20992">
    <property type="entry name" value="Ig1_IL1R_like"/>
    <property type="match status" value="1"/>
</dbReference>
<organism evidence="23 24">
    <name type="scientific">Carlito syrichta</name>
    <name type="common">Philippine tarsier</name>
    <name type="synonym">Tarsius syrichta</name>
    <dbReference type="NCBI Taxonomy" id="1868482"/>
    <lineage>
        <taxon>Eukaryota</taxon>
        <taxon>Metazoa</taxon>
        <taxon>Chordata</taxon>
        <taxon>Craniata</taxon>
        <taxon>Vertebrata</taxon>
        <taxon>Euteleostomi</taxon>
        <taxon>Mammalia</taxon>
        <taxon>Eutheria</taxon>
        <taxon>Euarchontoglires</taxon>
        <taxon>Primates</taxon>
        <taxon>Haplorrhini</taxon>
        <taxon>Tarsiiformes</taxon>
        <taxon>Tarsiidae</taxon>
        <taxon>Carlito</taxon>
    </lineage>
</organism>
<dbReference type="InterPro" id="IPR015621">
    <property type="entry name" value="IL-1_rcpt_fam"/>
</dbReference>
<proteinExistence type="inferred from homology"/>
<dbReference type="OrthoDB" id="9166379at2759"/>
<dbReference type="FunFam" id="2.60.40.10:FF:000756">
    <property type="entry name" value="Interleukin 1 receptor accessory protein"/>
    <property type="match status" value="1"/>
</dbReference>
<keyword evidence="10" id="KW-1015">Disulfide bond</keyword>
<keyword evidence="8" id="KW-0520">NAD</keyword>
<dbReference type="CTD" id="3556"/>
<dbReference type="GO" id="GO:0016787">
    <property type="term" value="F:hydrolase activity"/>
    <property type="evidence" value="ECO:0007669"/>
    <property type="project" value="UniProtKB-KW"/>
</dbReference>
<dbReference type="GO" id="GO:0015026">
    <property type="term" value="F:coreceptor activity"/>
    <property type="evidence" value="ECO:0007669"/>
    <property type="project" value="Ensembl"/>
</dbReference>
<evidence type="ECO:0000259" key="22">
    <source>
        <dbReference type="PROSITE" id="PS50835"/>
    </source>
</evidence>
<keyword evidence="9 19" id="KW-0472">Membrane</keyword>
<comment type="subcellular location">
    <subcellularLocation>
        <location evidence="1">Membrane</location>
        <topology evidence="1">Single-pass type I membrane protein</topology>
    </subcellularLocation>
</comment>
<dbReference type="GO" id="GO:0038172">
    <property type="term" value="P:interleukin-33-mediated signaling pathway"/>
    <property type="evidence" value="ECO:0007669"/>
    <property type="project" value="Ensembl"/>
</dbReference>
<dbReference type="Pfam" id="PF13927">
    <property type="entry name" value="Ig_3"/>
    <property type="match status" value="1"/>
</dbReference>
<protein>
    <recommendedName>
        <fullName evidence="17">Interleukin-1 receptor accessory protein</fullName>
    </recommendedName>
</protein>
<comment type="function">
    <text evidence="15">Coreceptor for IL1RL2 in the IL-36 signaling system. Coreceptor with IL1R1 in the IL-1 signaling system. Associates with IL1R1 bound to IL1B to form the high affinity interleukin-1 receptor complex which mediates interleukin-1-dependent activation of NF-kappa-B and other pathways. Signaling involves the recruitment of adapter molecules such as TOLLIP, MYD88, and IRAK1 or IRAK2 via the respective TIR domains of the receptor/coreceptor subunits. Recruits TOLLIP to the signaling complex. Does not bind to interleukin-1 alone; binding of IL1RN to IL1R1, prevents its association with IL1R1 to form a signaling complex. The cellular response is modulated through a non-signaling association with the membrane IL1R2 decoy receptor. Coreceptor for IL1RL1 in the IL-33 signaling system. Can bidirectionally induce pre- and postsynaptic differentiation of neurons by trans-synaptically binding to PTPRD. May play a role in IL1B-mediated costimulation of IFNG production from T-helper 1 (Th1) cells.</text>
</comment>
<dbReference type="PRINTS" id="PR01537">
    <property type="entry name" value="INTRLKN1R1F"/>
</dbReference>
<evidence type="ECO:0000256" key="6">
    <source>
        <dbReference type="ARBA" id="ARBA00022801"/>
    </source>
</evidence>
<evidence type="ECO:0000256" key="19">
    <source>
        <dbReference type="SAM" id="Phobius"/>
    </source>
</evidence>
<evidence type="ECO:0000256" key="12">
    <source>
        <dbReference type="ARBA" id="ARBA00023180"/>
    </source>
</evidence>
<dbReference type="GO" id="GO:0004908">
    <property type="term" value="F:interleukin-1 receptor activity"/>
    <property type="evidence" value="ECO:0007669"/>
    <property type="project" value="InterPro"/>
</dbReference>
<dbReference type="InterPro" id="IPR041416">
    <property type="entry name" value="IL-1RAcP-like_ig"/>
</dbReference>
<evidence type="ECO:0000256" key="20">
    <source>
        <dbReference type="SAM" id="SignalP"/>
    </source>
</evidence>
<dbReference type="Proteomes" id="UP000189704">
    <property type="component" value="Unplaced"/>
</dbReference>
<dbReference type="SMART" id="SM00409">
    <property type="entry name" value="IG"/>
    <property type="match status" value="3"/>
</dbReference>
<keyword evidence="3 19" id="KW-0812">Transmembrane</keyword>
<evidence type="ECO:0000256" key="10">
    <source>
        <dbReference type="ARBA" id="ARBA00023157"/>
    </source>
</evidence>
<feature type="transmembrane region" description="Helical" evidence="19">
    <location>
        <begin position="363"/>
        <end position="383"/>
    </location>
</feature>
<evidence type="ECO:0000259" key="21">
    <source>
        <dbReference type="PROSITE" id="PS50104"/>
    </source>
</evidence>
<gene>
    <name evidence="24" type="primary">IL1RAP</name>
</gene>
<evidence type="ECO:0000256" key="14">
    <source>
        <dbReference type="ARBA" id="ARBA00023319"/>
    </source>
</evidence>
<keyword evidence="11 24" id="KW-0675">Receptor</keyword>
<dbReference type="InterPro" id="IPR013783">
    <property type="entry name" value="Ig-like_fold"/>
</dbReference>
<dbReference type="FunFam" id="3.40.50.10140:FF:000002">
    <property type="entry name" value="Interleukin 1 receptor accessory protein"/>
    <property type="match status" value="1"/>
</dbReference>
<dbReference type="InterPro" id="IPR004074">
    <property type="entry name" value="IL-1_rcpt_I/II-typ"/>
</dbReference>
<dbReference type="SMART" id="SM00255">
    <property type="entry name" value="TIR"/>
    <property type="match status" value="1"/>
</dbReference>
<dbReference type="FunFam" id="2.60.40.10:FF:000462">
    <property type="entry name" value="Interleukin 1 receptor accessory protein"/>
    <property type="match status" value="1"/>
</dbReference>
<dbReference type="SUPFAM" id="SSF48726">
    <property type="entry name" value="Immunoglobulin"/>
    <property type="match status" value="3"/>
</dbReference>
<evidence type="ECO:0000256" key="9">
    <source>
        <dbReference type="ARBA" id="ARBA00023136"/>
    </source>
</evidence>
<dbReference type="GO" id="GO:0016020">
    <property type="term" value="C:membrane"/>
    <property type="evidence" value="ECO:0007669"/>
    <property type="project" value="UniProtKB-SubCell"/>
</dbReference>
<evidence type="ECO:0000256" key="15">
    <source>
        <dbReference type="ARBA" id="ARBA00054173"/>
    </source>
</evidence>
<evidence type="ECO:0000256" key="17">
    <source>
        <dbReference type="ARBA" id="ARBA00070672"/>
    </source>
</evidence>
<dbReference type="RefSeq" id="XP_008066612.1">
    <property type="nucleotide sequence ID" value="XM_008068421.1"/>
</dbReference>
<feature type="chain" id="PRO_5010523383" description="Interleukin-1 receptor accessory protein" evidence="20">
    <location>
        <begin position="19"/>
        <end position="687"/>
    </location>
</feature>